<feature type="transmembrane region" description="Helical" evidence="7">
    <location>
        <begin position="55"/>
        <end position="73"/>
    </location>
</feature>
<accession>A0A8J3D2Z9</accession>
<keyword evidence="9" id="KW-1185">Reference proteome</keyword>
<evidence type="ECO:0000256" key="2">
    <source>
        <dbReference type="ARBA" id="ARBA00006679"/>
    </source>
</evidence>
<sequence>MNKDAQIAYLLIRLTMGLNFLMHGVVRIFGNLDKFRDKVVADFQETWLPQPMVEIFATTLPFVEGVIGLLLLLGLFTRQAIIAGAVVMMVLIFGTSLRQDWGLVGSQIVYSLFFYFLMRYAGDNTWALDNQRKRG</sequence>
<dbReference type="AlphaFoldDB" id="A0A8J3D2Z9"/>
<dbReference type="PANTHER" id="PTHR33452:SF1">
    <property type="entry name" value="INNER MEMBRANE PROTEIN YPHA-RELATED"/>
    <property type="match status" value="1"/>
</dbReference>
<comment type="subcellular location">
    <subcellularLocation>
        <location evidence="1">Cell membrane</location>
        <topology evidence="1">Multi-pass membrane protein</topology>
    </subcellularLocation>
</comment>
<dbReference type="Pfam" id="PF07681">
    <property type="entry name" value="DoxX"/>
    <property type="match status" value="1"/>
</dbReference>
<gene>
    <name evidence="8" type="ORF">GCM10007390_29340</name>
</gene>
<dbReference type="InterPro" id="IPR051907">
    <property type="entry name" value="DoxX-like_oxidoreductase"/>
</dbReference>
<feature type="transmembrane region" description="Helical" evidence="7">
    <location>
        <begin position="80"/>
        <end position="97"/>
    </location>
</feature>
<evidence type="ECO:0000256" key="7">
    <source>
        <dbReference type="SAM" id="Phobius"/>
    </source>
</evidence>
<name>A0A8J3D2Z9_9BACT</name>
<dbReference type="GO" id="GO:0005886">
    <property type="term" value="C:plasma membrane"/>
    <property type="evidence" value="ECO:0007669"/>
    <property type="project" value="UniProtKB-SubCell"/>
</dbReference>
<evidence type="ECO:0000313" key="8">
    <source>
        <dbReference type="EMBL" id="GHB73335.1"/>
    </source>
</evidence>
<comment type="similarity">
    <text evidence="2">Belongs to the DoxX family.</text>
</comment>
<dbReference type="EMBL" id="BMXF01000002">
    <property type="protein sequence ID" value="GHB73335.1"/>
    <property type="molecule type" value="Genomic_DNA"/>
</dbReference>
<evidence type="ECO:0000256" key="1">
    <source>
        <dbReference type="ARBA" id="ARBA00004651"/>
    </source>
</evidence>
<feature type="transmembrane region" description="Helical" evidence="7">
    <location>
        <begin position="7"/>
        <end position="29"/>
    </location>
</feature>
<keyword evidence="3" id="KW-1003">Cell membrane</keyword>
<evidence type="ECO:0000313" key="9">
    <source>
        <dbReference type="Proteomes" id="UP000598271"/>
    </source>
</evidence>
<evidence type="ECO:0000256" key="6">
    <source>
        <dbReference type="ARBA" id="ARBA00023136"/>
    </source>
</evidence>
<organism evidence="8 9">
    <name type="scientific">Persicitalea jodogahamensis</name>
    <dbReference type="NCBI Taxonomy" id="402147"/>
    <lineage>
        <taxon>Bacteria</taxon>
        <taxon>Pseudomonadati</taxon>
        <taxon>Bacteroidota</taxon>
        <taxon>Cytophagia</taxon>
        <taxon>Cytophagales</taxon>
        <taxon>Spirosomataceae</taxon>
        <taxon>Persicitalea</taxon>
    </lineage>
</organism>
<protein>
    <recommendedName>
        <fullName evidence="10">DoxX family protein</fullName>
    </recommendedName>
</protein>
<feature type="transmembrane region" description="Helical" evidence="7">
    <location>
        <begin position="103"/>
        <end position="122"/>
    </location>
</feature>
<evidence type="ECO:0008006" key="10">
    <source>
        <dbReference type="Google" id="ProtNLM"/>
    </source>
</evidence>
<evidence type="ECO:0000256" key="3">
    <source>
        <dbReference type="ARBA" id="ARBA00022475"/>
    </source>
</evidence>
<comment type="caution">
    <text evidence="8">The sequence shown here is derived from an EMBL/GenBank/DDBJ whole genome shotgun (WGS) entry which is preliminary data.</text>
</comment>
<dbReference type="PANTHER" id="PTHR33452">
    <property type="entry name" value="OXIDOREDUCTASE CATD-RELATED"/>
    <property type="match status" value="1"/>
</dbReference>
<keyword evidence="4 7" id="KW-0812">Transmembrane</keyword>
<evidence type="ECO:0000256" key="4">
    <source>
        <dbReference type="ARBA" id="ARBA00022692"/>
    </source>
</evidence>
<dbReference type="RefSeq" id="WP_189565212.1">
    <property type="nucleotide sequence ID" value="NZ_BMXF01000002.1"/>
</dbReference>
<evidence type="ECO:0000256" key="5">
    <source>
        <dbReference type="ARBA" id="ARBA00022989"/>
    </source>
</evidence>
<proteinExistence type="inferred from homology"/>
<dbReference type="InterPro" id="IPR032808">
    <property type="entry name" value="DoxX"/>
</dbReference>
<keyword evidence="5 7" id="KW-1133">Transmembrane helix</keyword>
<keyword evidence="6 7" id="KW-0472">Membrane</keyword>
<reference evidence="8 9" key="1">
    <citation type="journal article" date="2014" name="Int. J. Syst. Evol. Microbiol.">
        <title>Complete genome sequence of Corynebacterium casei LMG S-19264T (=DSM 44701T), isolated from a smear-ripened cheese.</title>
        <authorList>
            <consortium name="US DOE Joint Genome Institute (JGI-PGF)"/>
            <person name="Walter F."/>
            <person name="Albersmeier A."/>
            <person name="Kalinowski J."/>
            <person name="Ruckert C."/>
        </authorList>
    </citation>
    <scope>NUCLEOTIDE SEQUENCE [LARGE SCALE GENOMIC DNA]</scope>
    <source>
        <strain evidence="8 9">KCTC 12866</strain>
    </source>
</reference>
<dbReference type="Proteomes" id="UP000598271">
    <property type="component" value="Unassembled WGS sequence"/>
</dbReference>